<reference evidence="2 3" key="2">
    <citation type="submission" date="2015-01" db="EMBL/GenBank/DDBJ databases">
        <title>Complete genome sequence of Pyrinomonas methylaliphatogenes type strain K22T.</title>
        <authorList>
            <person name="Lee K.C.Y."/>
            <person name="Power J.F."/>
            <person name="Dunfield P.F."/>
            <person name="Morgan X.C."/>
            <person name="Huttenhower C."/>
            <person name="Stott M.B."/>
        </authorList>
    </citation>
    <scope>NUCLEOTIDE SEQUENCE [LARGE SCALE GENOMIC DNA]</scope>
    <source>
        <strain evidence="2 3">K22</strain>
    </source>
</reference>
<gene>
    <name evidence="2" type="ORF">PYK22_01372</name>
</gene>
<name>A0A0B6WVR9_9BACT</name>
<protein>
    <submittedName>
        <fullName evidence="2">Uncharacterized protein</fullName>
    </submittedName>
</protein>
<sequence length="68" mass="7557">MRILEIATGLILLGGAAWTTVRTYRSRGVASWLVLSFAIFLAALGLFILFGAVSEVWREFRLGGNWIK</sequence>
<keyword evidence="1" id="KW-0472">Membrane</keyword>
<reference evidence="2 3" key="1">
    <citation type="submission" date="2013-12" db="EMBL/GenBank/DDBJ databases">
        <authorList>
            <person name="Stott M."/>
        </authorList>
    </citation>
    <scope>NUCLEOTIDE SEQUENCE [LARGE SCALE GENOMIC DNA]</scope>
    <source>
        <strain evidence="2 3">K22</strain>
    </source>
</reference>
<accession>A0A0B6WVR9</accession>
<dbReference type="AlphaFoldDB" id="A0A0B6WVR9"/>
<keyword evidence="1" id="KW-0812">Transmembrane</keyword>
<keyword evidence="3" id="KW-1185">Reference proteome</keyword>
<dbReference type="RefSeq" id="WP_041975361.1">
    <property type="nucleotide sequence ID" value="NZ_CBXV010000004.1"/>
</dbReference>
<keyword evidence="1" id="KW-1133">Transmembrane helix</keyword>
<evidence type="ECO:0000256" key="1">
    <source>
        <dbReference type="SAM" id="Phobius"/>
    </source>
</evidence>
<proteinExistence type="predicted"/>
<dbReference type="Proteomes" id="UP000031518">
    <property type="component" value="Unassembled WGS sequence"/>
</dbReference>
<evidence type="ECO:0000313" key="3">
    <source>
        <dbReference type="Proteomes" id="UP000031518"/>
    </source>
</evidence>
<feature type="transmembrane region" description="Helical" evidence="1">
    <location>
        <begin position="29"/>
        <end position="53"/>
    </location>
</feature>
<evidence type="ECO:0000313" key="2">
    <source>
        <dbReference type="EMBL" id="CDM65373.1"/>
    </source>
</evidence>
<organism evidence="2 3">
    <name type="scientific">Pyrinomonas methylaliphatogenes</name>
    <dbReference type="NCBI Taxonomy" id="454194"/>
    <lineage>
        <taxon>Bacteria</taxon>
        <taxon>Pseudomonadati</taxon>
        <taxon>Acidobacteriota</taxon>
        <taxon>Blastocatellia</taxon>
        <taxon>Blastocatellales</taxon>
        <taxon>Pyrinomonadaceae</taxon>
        <taxon>Pyrinomonas</taxon>
    </lineage>
</organism>
<dbReference type="EMBL" id="CBXV010000004">
    <property type="protein sequence ID" value="CDM65373.1"/>
    <property type="molecule type" value="Genomic_DNA"/>
</dbReference>